<dbReference type="Proteomes" id="UP000730482">
    <property type="component" value="Unassembled WGS sequence"/>
</dbReference>
<evidence type="ECO:0000256" key="1">
    <source>
        <dbReference type="SAM" id="Phobius"/>
    </source>
</evidence>
<name>A0ABS5L6V7_9ACTN</name>
<dbReference type="RefSeq" id="WP_212021171.1">
    <property type="nucleotide sequence ID" value="NZ_JAAFYZ010000313.1"/>
</dbReference>
<sequence length="77" mass="8316">MARQACFGWRFAMRWSLVAGCWLLVAGLELFPLFPTGAAGQHDPLLGDGAGFLLGLEFAGRVAVGVWVLEAFYGLRS</sequence>
<reference evidence="2 3" key="1">
    <citation type="submission" date="2020-02" db="EMBL/GenBank/DDBJ databases">
        <title>Acidophilic actinobacteria isolated from forest soil.</title>
        <authorList>
            <person name="Golinska P."/>
        </authorList>
    </citation>
    <scope>NUCLEOTIDE SEQUENCE [LARGE SCALE GENOMIC DNA]</scope>
    <source>
        <strain evidence="2 3">NL8</strain>
    </source>
</reference>
<gene>
    <name evidence="2" type="ORF">KGQ19_45060</name>
</gene>
<protein>
    <submittedName>
        <fullName evidence="2">Uncharacterized protein</fullName>
    </submittedName>
</protein>
<comment type="caution">
    <text evidence="2">The sequence shown here is derived from an EMBL/GenBank/DDBJ whole genome shotgun (WGS) entry which is preliminary data.</text>
</comment>
<feature type="transmembrane region" description="Helical" evidence="1">
    <location>
        <begin position="50"/>
        <end position="73"/>
    </location>
</feature>
<evidence type="ECO:0000313" key="2">
    <source>
        <dbReference type="EMBL" id="MBS2554047.1"/>
    </source>
</evidence>
<dbReference type="EMBL" id="JAAFYZ010000313">
    <property type="protein sequence ID" value="MBS2554047.1"/>
    <property type="molecule type" value="Genomic_DNA"/>
</dbReference>
<proteinExistence type="predicted"/>
<accession>A0ABS5L6V7</accession>
<keyword evidence="1" id="KW-0812">Transmembrane</keyword>
<evidence type="ECO:0000313" key="3">
    <source>
        <dbReference type="Proteomes" id="UP000730482"/>
    </source>
</evidence>
<organism evidence="2 3">
    <name type="scientific">Catenulispora pinistramenti</name>
    <dbReference type="NCBI Taxonomy" id="2705254"/>
    <lineage>
        <taxon>Bacteria</taxon>
        <taxon>Bacillati</taxon>
        <taxon>Actinomycetota</taxon>
        <taxon>Actinomycetes</taxon>
        <taxon>Catenulisporales</taxon>
        <taxon>Catenulisporaceae</taxon>
        <taxon>Catenulispora</taxon>
    </lineage>
</organism>
<keyword evidence="3" id="KW-1185">Reference proteome</keyword>
<keyword evidence="1" id="KW-1133">Transmembrane helix</keyword>
<keyword evidence="1" id="KW-0472">Membrane</keyword>